<accession>A0ABR7CEF6</accession>
<sequence>MSANDETLKVNIYPTGNAFTRNPIFLSVSSVSMATYSIRMNDEEIFKGNGTGDFKVNISEIVETGIKTVPVLRGGTESITGITGLFARADIHVENEGAEEADLFFTAWAGGISKKDFKRLRTMGTDIFTLKFLNPYCNFFFTTRSADWKIAVRETELYPLPFIFPSSGEEVSVTELTGKNKTIVEGTPGNLYALDIAAIRRAFFFDNGILASCFDVRVGENFACRIAVEQSRATKERYLLRFLNSYGAYELLEVQGKASVTPQFPEEGEGATFSRYDEITDDFNQERKRPEIQNIITVGIGYRRSGEIPFLLDLLSSDDVTLLGYGEDEIRVIPSVEEFSFMVHPEEPKDITLKLTFTETESNYTPDITENGFSKPRIHSKQFSKQFN</sequence>
<evidence type="ECO:0000313" key="3">
    <source>
        <dbReference type="Proteomes" id="UP000600600"/>
    </source>
</evidence>
<gene>
    <name evidence="2" type="ORF">H8S67_16140</name>
</gene>
<keyword evidence="3" id="KW-1185">Reference proteome</keyword>
<dbReference type="Proteomes" id="UP000600600">
    <property type="component" value="Unassembled WGS sequence"/>
</dbReference>
<dbReference type="RefSeq" id="WP_186967996.1">
    <property type="nucleotide sequence ID" value="NZ_JACOOE010000008.1"/>
</dbReference>
<evidence type="ECO:0000256" key="1">
    <source>
        <dbReference type="SAM" id="MobiDB-lite"/>
    </source>
</evidence>
<feature type="region of interest" description="Disordered" evidence="1">
    <location>
        <begin position="366"/>
        <end position="388"/>
    </location>
</feature>
<name>A0ABR7CEF6_9BACE</name>
<comment type="caution">
    <text evidence="2">The sequence shown here is derived from an EMBL/GenBank/DDBJ whole genome shotgun (WGS) entry which is preliminary data.</text>
</comment>
<reference evidence="2 3" key="1">
    <citation type="submission" date="2020-08" db="EMBL/GenBank/DDBJ databases">
        <title>Genome public.</title>
        <authorList>
            <person name="Liu C."/>
            <person name="Sun Q."/>
        </authorList>
    </citation>
    <scope>NUCLEOTIDE SEQUENCE [LARGE SCALE GENOMIC DNA]</scope>
    <source>
        <strain evidence="2 3">M27</strain>
    </source>
</reference>
<proteinExistence type="predicted"/>
<evidence type="ECO:0000313" key="2">
    <source>
        <dbReference type="EMBL" id="MBC5606190.1"/>
    </source>
</evidence>
<dbReference type="EMBL" id="JACOOE010000008">
    <property type="protein sequence ID" value="MBC5606190.1"/>
    <property type="molecule type" value="Genomic_DNA"/>
</dbReference>
<organism evidence="2 3">
    <name type="scientific">Bacteroides difficilis</name>
    <dbReference type="NCBI Taxonomy" id="2763021"/>
    <lineage>
        <taxon>Bacteria</taxon>
        <taxon>Pseudomonadati</taxon>
        <taxon>Bacteroidota</taxon>
        <taxon>Bacteroidia</taxon>
        <taxon>Bacteroidales</taxon>
        <taxon>Bacteroidaceae</taxon>
        <taxon>Bacteroides</taxon>
    </lineage>
</organism>
<evidence type="ECO:0008006" key="4">
    <source>
        <dbReference type="Google" id="ProtNLM"/>
    </source>
</evidence>
<protein>
    <recommendedName>
        <fullName evidence="4">Phage tail protein</fullName>
    </recommendedName>
</protein>